<dbReference type="EMBL" id="MFUC01000004">
    <property type="protein sequence ID" value="OGI72566.1"/>
    <property type="molecule type" value="Genomic_DNA"/>
</dbReference>
<name>A0A1F6VSM7_9BACT</name>
<accession>A0A1F6VSM7</accession>
<dbReference type="CDD" id="cd16320">
    <property type="entry name" value="MraZ_N"/>
    <property type="match status" value="1"/>
</dbReference>
<evidence type="ECO:0000256" key="4">
    <source>
        <dbReference type="ARBA" id="ARBA00023015"/>
    </source>
</evidence>
<organism evidence="9 10">
    <name type="scientific">Candidatus Nomurabacteria bacterium RIFCSPHIGHO2_02_FULL_38_15</name>
    <dbReference type="NCBI Taxonomy" id="1801752"/>
    <lineage>
        <taxon>Bacteria</taxon>
        <taxon>Candidatus Nomuraibacteriota</taxon>
    </lineage>
</organism>
<comment type="caution">
    <text evidence="9">The sequence shown here is derived from an EMBL/GenBank/DDBJ whole genome shotgun (WGS) entry which is preliminary data.</text>
</comment>
<dbReference type="InterPro" id="IPR003444">
    <property type="entry name" value="MraZ"/>
</dbReference>
<feature type="domain" description="SpoVT-AbrB" evidence="8">
    <location>
        <begin position="76"/>
        <end position="119"/>
    </location>
</feature>
<comment type="subcellular location">
    <subcellularLocation>
        <location evidence="7">Cytoplasm</location>
        <location evidence="7">Nucleoid</location>
    </subcellularLocation>
</comment>
<dbReference type="STRING" id="1801752.A3J61_01195"/>
<dbReference type="AlphaFoldDB" id="A0A1F6VSM7"/>
<evidence type="ECO:0000256" key="2">
    <source>
        <dbReference type="ARBA" id="ARBA00022490"/>
    </source>
</evidence>
<proteinExistence type="inferred from homology"/>
<dbReference type="GO" id="GO:0000976">
    <property type="term" value="F:transcription cis-regulatory region binding"/>
    <property type="evidence" value="ECO:0007669"/>
    <property type="project" value="TreeGrafter"/>
</dbReference>
<evidence type="ECO:0000256" key="1">
    <source>
        <dbReference type="ARBA" id="ARBA00013860"/>
    </source>
</evidence>
<dbReference type="Proteomes" id="UP000179686">
    <property type="component" value="Unassembled WGS sequence"/>
</dbReference>
<keyword evidence="3" id="KW-0677">Repeat</keyword>
<keyword evidence="2 7" id="KW-0963">Cytoplasm</keyword>
<evidence type="ECO:0000256" key="7">
    <source>
        <dbReference type="HAMAP-Rule" id="MF_01008"/>
    </source>
</evidence>
<feature type="domain" description="SpoVT-AbrB" evidence="8">
    <location>
        <begin position="5"/>
        <end position="47"/>
    </location>
</feature>
<dbReference type="InterPro" id="IPR007159">
    <property type="entry name" value="SpoVT-AbrB_dom"/>
</dbReference>
<evidence type="ECO:0000259" key="8">
    <source>
        <dbReference type="PROSITE" id="PS51740"/>
    </source>
</evidence>
<dbReference type="InterPro" id="IPR038619">
    <property type="entry name" value="MraZ_sf"/>
</dbReference>
<dbReference type="InterPro" id="IPR035642">
    <property type="entry name" value="MraZ_N"/>
</dbReference>
<comment type="subunit">
    <text evidence="7">Forms oligomers.</text>
</comment>
<keyword evidence="5 7" id="KW-0238">DNA-binding</keyword>
<comment type="similarity">
    <text evidence="7">Belongs to the MraZ family.</text>
</comment>
<sequence length="144" mass="16425">MLIGEYIHTIDEKKRISLPVKFRKSLGKQVVLTHGLDSCLFLFTIAEWKKIGEKLSAMSFLQSDNRSFNRYIFGSAQIVDVDNSGRILLPDHLKDRAKFDQKVVFIGVSDRVELWNEIAWNTYKTNVEAQADGLAEKLSHIGVL</sequence>
<keyword evidence="4 7" id="KW-0805">Transcription regulation</keyword>
<evidence type="ECO:0000313" key="9">
    <source>
        <dbReference type="EMBL" id="OGI72566.1"/>
    </source>
</evidence>
<evidence type="ECO:0000256" key="3">
    <source>
        <dbReference type="ARBA" id="ARBA00022737"/>
    </source>
</evidence>
<dbReference type="PANTHER" id="PTHR34701:SF1">
    <property type="entry name" value="TRANSCRIPTIONAL REGULATOR MRAZ"/>
    <property type="match status" value="1"/>
</dbReference>
<dbReference type="Pfam" id="PF02381">
    <property type="entry name" value="MraZ"/>
    <property type="match status" value="2"/>
</dbReference>
<dbReference type="NCBIfam" id="TIGR00242">
    <property type="entry name" value="division/cell wall cluster transcriptional repressor MraZ"/>
    <property type="match status" value="1"/>
</dbReference>
<keyword evidence="6 7" id="KW-0804">Transcription</keyword>
<dbReference type="GO" id="GO:0005737">
    <property type="term" value="C:cytoplasm"/>
    <property type="evidence" value="ECO:0007669"/>
    <property type="project" value="UniProtKB-UniRule"/>
</dbReference>
<dbReference type="GO" id="GO:0009295">
    <property type="term" value="C:nucleoid"/>
    <property type="evidence" value="ECO:0007669"/>
    <property type="project" value="UniProtKB-SubCell"/>
</dbReference>
<protein>
    <recommendedName>
        <fullName evidence="1 7">Transcriptional regulator MraZ</fullName>
    </recommendedName>
</protein>
<gene>
    <name evidence="7" type="primary">mraZ</name>
    <name evidence="9" type="ORF">A3J61_01195</name>
</gene>
<dbReference type="InterPro" id="IPR020603">
    <property type="entry name" value="MraZ_dom"/>
</dbReference>
<dbReference type="PANTHER" id="PTHR34701">
    <property type="entry name" value="TRANSCRIPTIONAL REGULATOR MRAZ"/>
    <property type="match status" value="1"/>
</dbReference>
<dbReference type="GO" id="GO:0003700">
    <property type="term" value="F:DNA-binding transcription factor activity"/>
    <property type="evidence" value="ECO:0007669"/>
    <property type="project" value="UniProtKB-UniRule"/>
</dbReference>
<reference evidence="9 10" key="1">
    <citation type="journal article" date="2016" name="Nat. Commun.">
        <title>Thousands of microbial genomes shed light on interconnected biogeochemical processes in an aquifer system.</title>
        <authorList>
            <person name="Anantharaman K."/>
            <person name="Brown C.T."/>
            <person name="Hug L.A."/>
            <person name="Sharon I."/>
            <person name="Castelle C.J."/>
            <person name="Probst A.J."/>
            <person name="Thomas B.C."/>
            <person name="Singh A."/>
            <person name="Wilkins M.J."/>
            <person name="Karaoz U."/>
            <person name="Brodie E.L."/>
            <person name="Williams K.H."/>
            <person name="Hubbard S.S."/>
            <person name="Banfield J.F."/>
        </authorList>
    </citation>
    <scope>NUCLEOTIDE SEQUENCE [LARGE SCALE GENOMIC DNA]</scope>
</reference>
<dbReference type="InterPro" id="IPR035644">
    <property type="entry name" value="MraZ_C"/>
</dbReference>
<dbReference type="InterPro" id="IPR037914">
    <property type="entry name" value="SpoVT-AbrB_sf"/>
</dbReference>
<dbReference type="CDD" id="cd16321">
    <property type="entry name" value="MraZ_C"/>
    <property type="match status" value="1"/>
</dbReference>
<evidence type="ECO:0000313" key="10">
    <source>
        <dbReference type="Proteomes" id="UP000179686"/>
    </source>
</evidence>
<dbReference type="Gene3D" id="3.40.1550.20">
    <property type="entry name" value="Transcriptional regulator MraZ domain"/>
    <property type="match status" value="1"/>
</dbReference>
<dbReference type="GO" id="GO:2000143">
    <property type="term" value="P:negative regulation of DNA-templated transcription initiation"/>
    <property type="evidence" value="ECO:0007669"/>
    <property type="project" value="TreeGrafter"/>
</dbReference>
<dbReference type="HAMAP" id="MF_01008">
    <property type="entry name" value="MraZ"/>
    <property type="match status" value="1"/>
</dbReference>
<dbReference type="PROSITE" id="PS51740">
    <property type="entry name" value="SPOVT_ABRB"/>
    <property type="match status" value="2"/>
</dbReference>
<evidence type="ECO:0000256" key="6">
    <source>
        <dbReference type="ARBA" id="ARBA00023163"/>
    </source>
</evidence>
<evidence type="ECO:0000256" key="5">
    <source>
        <dbReference type="ARBA" id="ARBA00023125"/>
    </source>
</evidence>
<dbReference type="SUPFAM" id="SSF89447">
    <property type="entry name" value="AbrB/MazE/MraZ-like"/>
    <property type="match status" value="1"/>
</dbReference>